<keyword evidence="1" id="KW-1133">Transmembrane helix</keyword>
<evidence type="ECO:0008006" key="4">
    <source>
        <dbReference type="Google" id="ProtNLM"/>
    </source>
</evidence>
<keyword evidence="1" id="KW-0812">Transmembrane</keyword>
<feature type="transmembrane region" description="Helical" evidence="1">
    <location>
        <begin position="144"/>
        <end position="171"/>
    </location>
</feature>
<evidence type="ECO:0000313" key="2">
    <source>
        <dbReference type="EMBL" id="MFC0224281.1"/>
    </source>
</evidence>
<protein>
    <recommendedName>
        <fullName evidence="4">DUF4386 family protein</fullName>
    </recommendedName>
</protein>
<dbReference type="EMBL" id="JBHLXH010000002">
    <property type="protein sequence ID" value="MFC0224281.1"/>
    <property type="molecule type" value="Genomic_DNA"/>
</dbReference>
<feature type="transmembrane region" description="Helical" evidence="1">
    <location>
        <begin position="208"/>
        <end position="231"/>
    </location>
</feature>
<evidence type="ECO:0000313" key="3">
    <source>
        <dbReference type="Proteomes" id="UP001589698"/>
    </source>
</evidence>
<feature type="transmembrane region" description="Helical" evidence="1">
    <location>
        <begin position="106"/>
        <end position="124"/>
    </location>
</feature>
<feature type="transmembrane region" description="Helical" evidence="1">
    <location>
        <begin position="183"/>
        <end position="202"/>
    </location>
</feature>
<proteinExistence type="predicted"/>
<comment type="caution">
    <text evidence="2">The sequence shown here is derived from an EMBL/GenBank/DDBJ whole genome shotgun (WGS) entry which is preliminary data.</text>
</comment>
<dbReference type="RefSeq" id="WP_378520056.1">
    <property type="nucleotide sequence ID" value="NZ_CBCSDI010000005.1"/>
</dbReference>
<keyword evidence="1" id="KW-0472">Membrane</keyword>
<feature type="transmembrane region" description="Helical" evidence="1">
    <location>
        <begin position="23"/>
        <end position="46"/>
    </location>
</feature>
<evidence type="ECO:0000256" key="1">
    <source>
        <dbReference type="SAM" id="Phobius"/>
    </source>
</evidence>
<sequence length="236" mass="23681">MSPTAASPEVLASTHRPRSPERVVGATALALGLSVAVQNVVVIVTGSPSYASPMSEVLAFHTEHRAVVAVAVGLEALNVPLLLVLVVGLHGLVLRRGGAGVEGSRLALVAGSVTAAVLVLYAVLWDGVVLAADGLRAPSPVLEMVWQLHAAAFALAMPALGATLAGAAVAAHAAGLAPSWLRPLALAGAALLVLAGTASLAIADGSPLLLVGMPGYAVWLVWLLATGVRLVRAPSR</sequence>
<gene>
    <name evidence="2" type="ORF">ACFFJG_17485</name>
</gene>
<dbReference type="Proteomes" id="UP001589698">
    <property type="component" value="Unassembled WGS sequence"/>
</dbReference>
<keyword evidence="3" id="KW-1185">Reference proteome</keyword>
<organism evidence="2 3">
    <name type="scientific">Nocardioides zeicaulis</name>
    <dbReference type="NCBI Taxonomy" id="1776857"/>
    <lineage>
        <taxon>Bacteria</taxon>
        <taxon>Bacillati</taxon>
        <taxon>Actinomycetota</taxon>
        <taxon>Actinomycetes</taxon>
        <taxon>Propionibacteriales</taxon>
        <taxon>Nocardioidaceae</taxon>
        <taxon>Nocardioides</taxon>
    </lineage>
</organism>
<reference evidence="2 3" key="1">
    <citation type="submission" date="2024-09" db="EMBL/GenBank/DDBJ databases">
        <authorList>
            <person name="Sun Q."/>
            <person name="Mori K."/>
        </authorList>
    </citation>
    <scope>NUCLEOTIDE SEQUENCE [LARGE SCALE GENOMIC DNA]</scope>
    <source>
        <strain evidence="2 3">CCM 8654</strain>
    </source>
</reference>
<accession>A0ABV6E5M2</accession>
<name>A0ABV6E5M2_9ACTN</name>
<feature type="transmembrane region" description="Helical" evidence="1">
    <location>
        <begin position="66"/>
        <end position="94"/>
    </location>
</feature>